<keyword evidence="2" id="KW-1185">Reference proteome</keyword>
<gene>
    <name evidence="1" type="ORF">E5K00_00390</name>
</gene>
<reference evidence="1 2" key="1">
    <citation type="submission" date="2019-04" db="EMBL/GenBank/DDBJ databases">
        <authorList>
            <person name="Feng G."/>
            <person name="Zhang J."/>
            <person name="Zhu H."/>
        </authorList>
    </citation>
    <scope>NUCLEOTIDE SEQUENCE [LARGE SCALE GENOMIC DNA]</scope>
    <source>
        <strain evidence="1 2">JCM 31653</strain>
    </source>
</reference>
<evidence type="ECO:0000313" key="2">
    <source>
        <dbReference type="Proteomes" id="UP000297549"/>
    </source>
</evidence>
<sequence>MAQYLIKSTDKRTFTLLAGAAVRGELKYTKWFSFKAVLALAEGPTFRIEPRGRWGTTIEVKNGESVVLSFRMHWEGSIVLKSRLGGENRAFVLKSQGVAKTRYVLLDKDKRELLVIEPDYQWNKTNHDYTVSSTELFEALADKDALVLTAIHCANYYMTMMSSLMTTVIATTI</sequence>
<dbReference type="OrthoDB" id="948713at2"/>
<dbReference type="RefSeq" id="WP_135460623.1">
    <property type="nucleotide sequence ID" value="NZ_SRLC01000001.1"/>
</dbReference>
<organism evidence="1 2">
    <name type="scientific">Hymenobacter aquaticus</name>
    <dbReference type="NCBI Taxonomy" id="1867101"/>
    <lineage>
        <taxon>Bacteria</taxon>
        <taxon>Pseudomonadati</taxon>
        <taxon>Bacteroidota</taxon>
        <taxon>Cytophagia</taxon>
        <taxon>Cytophagales</taxon>
        <taxon>Hymenobacteraceae</taxon>
        <taxon>Hymenobacter</taxon>
    </lineage>
</organism>
<accession>A0A4Z0Q1Z4</accession>
<dbReference type="AlphaFoldDB" id="A0A4Z0Q1Z4"/>
<dbReference type="Proteomes" id="UP000297549">
    <property type="component" value="Unassembled WGS sequence"/>
</dbReference>
<evidence type="ECO:0000313" key="1">
    <source>
        <dbReference type="EMBL" id="TGE23705.1"/>
    </source>
</evidence>
<protein>
    <submittedName>
        <fullName evidence="1">Uncharacterized protein</fullName>
    </submittedName>
</protein>
<proteinExistence type="predicted"/>
<dbReference type="EMBL" id="SRLC01000001">
    <property type="protein sequence ID" value="TGE23705.1"/>
    <property type="molecule type" value="Genomic_DNA"/>
</dbReference>
<comment type="caution">
    <text evidence="1">The sequence shown here is derived from an EMBL/GenBank/DDBJ whole genome shotgun (WGS) entry which is preliminary data.</text>
</comment>
<name>A0A4Z0Q1Z4_9BACT</name>